<dbReference type="EMBL" id="JARJCM010000463">
    <property type="protein sequence ID" value="KAJ7016787.1"/>
    <property type="molecule type" value="Genomic_DNA"/>
</dbReference>
<evidence type="ECO:0000313" key="3">
    <source>
        <dbReference type="Proteomes" id="UP001218188"/>
    </source>
</evidence>
<keyword evidence="3" id="KW-1185">Reference proteome</keyword>
<feature type="region of interest" description="Disordered" evidence="1">
    <location>
        <begin position="227"/>
        <end position="265"/>
    </location>
</feature>
<comment type="caution">
    <text evidence="2">The sequence shown here is derived from an EMBL/GenBank/DDBJ whole genome shotgun (WGS) entry which is preliminary data.</text>
</comment>
<proteinExistence type="predicted"/>
<organism evidence="2 3">
    <name type="scientific">Mycena alexandri</name>
    <dbReference type="NCBI Taxonomy" id="1745969"/>
    <lineage>
        <taxon>Eukaryota</taxon>
        <taxon>Fungi</taxon>
        <taxon>Dikarya</taxon>
        <taxon>Basidiomycota</taxon>
        <taxon>Agaricomycotina</taxon>
        <taxon>Agaricomycetes</taxon>
        <taxon>Agaricomycetidae</taxon>
        <taxon>Agaricales</taxon>
        <taxon>Marasmiineae</taxon>
        <taxon>Mycenaceae</taxon>
        <taxon>Mycena</taxon>
    </lineage>
</organism>
<protein>
    <submittedName>
        <fullName evidence="2">Uncharacterized protein</fullName>
    </submittedName>
</protein>
<evidence type="ECO:0000256" key="1">
    <source>
        <dbReference type="SAM" id="MobiDB-lite"/>
    </source>
</evidence>
<accession>A0AAD6RXF4</accession>
<feature type="region of interest" description="Disordered" evidence="1">
    <location>
        <begin position="113"/>
        <end position="147"/>
    </location>
</feature>
<dbReference type="AlphaFoldDB" id="A0AAD6RXF4"/>
<sequence length="326" mass="34820">MDITLSINGTTSPGTPVSPDYLRASVYLPPSFLRRTPEAHPAIANIAQTFIESVGVPTVRAWVQDATATGWRLTQPGGPVQRNHVPDHVLIPLPQQTGSSHYIFRGRPFGAVPSSTTAPAATTPASSADDSTLDLPPSPVSTRYGSEEPLSAESIALLSALERVAILEGEVEELRQYLEDVTAEHVTTLTRLAAADAKLNAAVVREEGYGDQLRALRAQLASGSGTPSLPLYATSQATPTRPHAGTPFSPRAGTPFSSPSKPRSLPRTEALLDELGLTEHLPALRVATRLAPATRWYQEVAALGLDDEVADKLIDCLTEDWDLLQT</sequence>
<dbReference type="Proteomes" id="UP001218188">
    <property type="component" value="Unassembled WGS sequence"/>
</dbReference>
<name>A0AAD6RXF4_9AGAR</name>
<evidence type="ECO:0000313" key="2">
    <source>
        <dbReference type="EMBL" id="KAJ7016787.1"/>
    </source>
</evidence>
<reference evidence="2" key="1">
    <citation type="submission" date="2023-03" db="EMBL/GenBank/DDBJ databases">
        <title>Massive genome expansion in bonnet fungi (Mycena s.s.) driven by repeated elements and novel gene families across ecological guilds.</title>
        <authorList>
            <consortium name="Lawrence Berkeley National Laboratory"/>
            <person name="Harder C.B."/>
            <person name="Miyauchi S."/>
            <person name="Viragh M."/>
            <person name="Kuo A."/>
            <person name="Thoen E."/>
            <person name="Andreopoulos B."/>
            <person name="Lu D."/>
            <person name="Skrede I."/>
            <person name="Drula E."/>
            <person name="Henrissat B."/>
            <person name="Morin E."/>
            <person name="Kohler A."/>
            <person name="Barry K."/>
            <person name="LaButti K."/>
            <person name="Morin E."/>
            <person name="Salamov A."/>
            <person name="Lipzen A."/>
            <person name="Mereny Z."/>
            <person name="Hegedus B."/>
            <person name="Baldrian P."/>
            <person name="Stursova M."/>
            <person name="Weitz H."/>
            <person name="Taylor A."/>
            <person name="Grigoriev I.V."/>
            <person name="Nagy L.G."/>
            <person name="Martin F."/>
            <person name="Kauserud H."/>
        </authorList>
    </citation>
    <scope>NUCLEOTIDE SEQUENCE</scope>
    <source>
        <strain evidence="2">CBHHK200</strain>
    </source>
</reference>
<feature type="compositionally biased region" description="Low complexity" evidence="1">
    <location>
        <begin position="113"/>
        <end position="135"/>
    </location>
</feature>
<feature type="compositionally biased region" description="Polar residues" evidence="1">
    <location>
        <begin position="227"/>
        <end position="239"/>
    </location>
</feature>
<gene>
    <name evidence="2" type="ORF">C8F04DRAFT_1280624</name>
</gene>